<dbReference type="OrthoDB" id="7186950at2"/>
<name>A0A017SZ28_9BACT</name>
<accession>A0A017SZ28</accession>
<dbReference type="EMBL" id="ASRX01000063">
    <property type="protein sequence ID" value="EYF02218.1"/>
    <property type="molecule type" value="Genomic_DNA"/>
</dbReference>
<dbReference type="Proteomes" id="UP000019678">
    <property type="component" value="Unassembled WGS sequence"/>
</dbReference>
<protein>
    <submittedName>
        <fullName evidence="2">Uncharacterized protein</fullName>
    </submittedName>
</protein>
<organism evidence="2 3">
    <name type="scientific">Chondromyces apiculatus DSM 436</name>
    <dbReference type="NCBI Taxonomy" id="1192034"/>
    <lineage>
        <taxon>Bacteria</taxon>
        <taxon>Pseudomonadati</taxon>
        <taxon>Myxococcota</taxon>
        <taxon>Polyangia</taxon>
        <taxon>Polyangiales</taxon>
        <taxon>Polyangiaceae</taxon>
        <taxon>Chondromyces</taxon>
    </lineage>
</organism>
<evidence type="ECO:0000313" key="3">
    <source>
        <dbReference type="Proteomes" id="UP000019678"/>
    </source>
</evidence>
<evidence type="ECO:0000313" key="2">
    <source>
        <dbReference type="EMBL" id="EYF02218.1"/>
    </source>
</evidence>
<gene>
    <name evidence="2" type="ORF">CAP_7290</name>
</gene>
<sequence>MTLKSSEFPEAGENGVVQPNPEPLPGVDPATPRVFTVLRDRNDEAHPQAVAIDVRRPSGEYEDMGAAMHIYWEAGSARIKDVLGWPTNLHHEQDGSTIHFAWR</sequence>
<comment type="caution">
    <text evidence="2">The sequence shown here is derived from an EMBL/GenBank/DDBJ whole genome shotgun (WGS) entry which is preliminary data.</text>
</comment>
<proteinExistence type="predicted"/>
<feature type="region of interest" description="Disordered" evidence="1">
    <location>
        <begin position="1"/>
        <end position="30"/>
    </location>
</feature>
<dbReference type="AlphaFoldDB" id="A0A017SZ28"/>
<dbReference type="RefSeq" id="WP_044247868.1">
    <property type="nucleotide sequence ID" value="NZ_ASRX01000063.1"/>
</dbReference>
<keyword evidence="3" id="KW-1185">Reference proteome</keyword>
<reference evidence="2 3" key="1">
    <citation type="submission" date="2013-05" db="EMBL/GenBank/DDBJ databases">
        <title>Genome assembly of Chondromyces apiculatus DSM 436.</title>
        <authorList>
            <person name="Sharma G."/>
            <person name="Khatri I."/>
            <person name="Kaur C."/>
            <person name="Mayilraj S."/>
            <person name="Subramanian S."/>
        </authorList>
    </citation>
    <scope>NUCLEOTIDE SEQUENCE [LARGE SCALE GENOMIC DNA]</scope>
    <source>
        <strain evidence="2 3">DSM 436</strain>
    </source>
</reference>
<evidence type="ECO:0000256" key="1">
    <source>
        <dbReference type="SAM" id="MobiDB-lite"/>
    </source>
</evidence>